<evidence type="ECO:0000313" key="6">
    <source>
        <dbReference type="Proteomes" id="UP001209083"/>
    </source>
</evidence>
<evidence type="ECO:0000256" key="1">
    <source>
        <dbReference type="ARBA" id="ARBA00022741"/>
    </source>
</evidence>
<dbReference type="EMBL" id="CP090958">
    <property type="protein sequence ID" value="WGW13461.1"/>
    <property type="molecule type" value="Genomic_DNA"/>
</dbReference>
<reference evidence="5 6" key="1">
    <citation type="submission" date="2023-05" db="EMBL/GenBank/DDBJ databases">
        <title>Lithophilousrod everest ZFBP1038 complete genpme.</title>
        <authorList>
            <person name="Tian M."/>
        </authorList>
    </citation>
    <scope>NUCLEOTIDE SEQUENCE [LARGE SCALE GENOMIC DNA]</scope>
    <source>
        <strain evidence="5 6">ZFBP1038</strain>
    </source>
</reference>
<proteinExistence type="predicted"/>
<dbReference type="GO" id="GO:0016787">
    <property type="term" value="F:hydrolase activity"/>
    <property type="evidence" value="ECO:0007669"/>
    <property type="project" value="UniProtKB-KW"/>
</dbReference>
<keyword evidence="3" id="KW-0067">ATP-binding</keyword>
<keyword evidence="1" id="KW-0547">Nucleotide-binding</keyword>
<dbReference type="PANTHER" id="PTHR34698">
    <property type="entry name" value="5-OXOPROLINASE SUBUNIT B"/>
    <property type="match status" value="1"/>
</dbReference>
<dbReference type="PANTHER" id="PTHR34698:SF2">
    <property type="entry name" value="5-OXOPROLINASE SUBUNIT B"/>
    <property type="match status" value="1"/>
</dbReference>
<dbReference type="InterPro" id="IPR010016">
    <property type="entry name" value="PxpB"/>
</dbReference>
<dbReference type="SUPFAM" id="SSF50891">
    <property type="entry name" value="Cyclophilin-like"/>
    <property type="match status" value="1"/>
</dbReference>
<organism evidence="5 6">
    <name type="scientific">Saxibacter everestensis</name>
    <dbReference type="NCBI Taxonomy" id="2909229"/>
    <lineage>
        <taxon>Bacteria</taxon>
        <taxon>Bacillati</taxon>
        <taxon>Actinomycetota</taxon>
        <taxon>Actinomycetes</taxon>
        <taxon>Micrococcales</taxon>
        <taxon>Brevibacteriaceae</taxon>
        <taxon>Saxibacter</taxon>
    </lineage>
</organism>
<dbReference type="Proteomes" id="UP001209083">
    <property type="component" value="Chromosome"/>
</dbReference>
<dbReference type="RefSeq" id="WP_349640284.1">
    <property type="nucleotide sequence ID" value="NZ_CP090958.1"/>
</dbReference>
<evidence type="ECO:0000256" key="2">
    <source>
        <dbReference type="ARBA" id="ARBA00022801"/>
    </source>
</evidence>
<protein>
    <submittedName>
        <fullName evidence="5">Allophanate hydrolase subunit 1</fullName>
    </submittedName>
</protein>
<keyword evidence="6" id="KW-1185">Reference proteome</keyword>
<accession>A0ABY8QXC4</accession>
<dbReference type="InterPro" id="IPR003833">
    <property type="entry name" value="CT_C_D"/>
</dbReference>
<evidence type="ECO:0000313" key="5">
    <source>
        <dbReference type="EMBL" id="WGW13461.1"/>
    </source>
</evidence>
<dbReference type="Gene3D" id="2.40.100.10">
    <property type="entry name" value="Cyclophilin-like"/>
    <property type="match status" value="1"/>
</dbReference>
<name>A0ABY8QXC4_9MICO</name>
<dbReference type="Gene3D" id="3.30.1360.40">
    <property type="match status" value="1"/>
</dbReference>
<feature type="domain" description="Carboxyltransferase" evidence="4">
    <location>
        <begin position="5"/>
        <end position="195"/>
    </location>
</feature>
<evidence type="ECO:0000259" key="4">
    <source>
        <dbReference type="SMART" id="SM00796"/>
    </source>
</evidence>
<dbReference type="SUPFAM" id="SSF160467">
    <property type="entry name" value="PH0987 N-terminal domain-like"/>
    <property type="match status" value="1"/>
</dbReference>
<sequence length="209" mass="22214">MTASRRILRYGEHGILVELDDLNSALGYYAALDASALPGIRQLVSGARTVLIDYDPVVVSAGSLKKQLEELESAEPDAAQASEILIPVTYAGADLDEVARHHGISTQAVVRAHTEANWTVAFTGFAPGFGYLVAEDWKLAMPRRETPRTVVPIGSVALAGEFSAVYPQDSPGGWQLIGSTAVQMFSPEAEPPALLVPGARVRFTIAQAG</sequence>
<dbReference type="InterPro" id="IPR029000">
    <property type="entry name" value="Cyclophilin-like_dom_sf"/>
</dbReference>
<dbReference type="SMART" id="SM00796">
    <property type="entry name" value="AHS1"/>
    <property type="match status" value="1"/>
</dbReference>
<dbReference type="Pfam" id="PF02682">
    <property type="entry name" value="CT_C_D"/>
    <property type="match status" value="1"/>
</dbReference>
<keyword evidence="2 5" id="KW-0378">Hydrolase</keyword>
<evidence type="ECO:0000256" key="3">
    <source>
        <dbReference type="ARBA" id="ARBA00022840"/>
    </source>
</evidence>
<gene>
    <name evidence="5" type="ORF">LWF01_06815</name>
</gene>